<proteinExistence type="predicted"/>
<gene>
    <name evidence="3" type="ORF">MSPICULIGERA_LOCUS10558</name>
</gene>
<accession>A0AA36CP25</accession>
<keyword evidence="1" id="KW-0732">Signal</keyword>
<organism evidence="3 4">
    <name type="scientific">Mesorhabditis spiculigera</name>
    <dbReference type="NCBI Taxonomy" id="96644"/>
    <lineage>
        <taxon>Eukaryota</taxon>
        <taxon>Metazoa</taxon>
        <taxon>Ecdysozoa</taxon>
        <taxon>Nematoda</taxon>
        <taxon>Chromadorea</taxon>
        <taxon>Rhabditida</taxon>
        <taxon>Rhabditina</taxon>
        <taxon>Rhabditomorpha</taxon>
        <taxon>Rhabditoidea</taxon>
        <taxon>Rhabditidae</taxon>
        <taxon>Mesorhabditinae</taxon>
        <taxon>Mesorhabditis</taxon>
    </lineage>
</organism>
<evidence type="ECO:0000259" key="2">
    <source>
        <dbReference type="Pfam" id="PF14534"/>
    </source>
</evidence>
<dbReference type="SUPFAM" id="SSF54427">
    <property type="entry name" value="NTF2-like"/>
    <property type="match status" value="1"/>
</dbReference>
<feature type="non-terminal residue" evidence="3">
    <location>
        <position position="148"/>
    </location>
</feature>
<dbReference type="Gene3D" id="3.10.450.50">
    <property type="match status" value="1"/>
</dbReference>
<sequence length="148" mass="17023">MTKLLLLVALVGIAAAGSNNSPARTLAPLVQKYQDLIYAGKYDELEDLYHPNAVLVAIGKPNPFYTPEKIFEEIKDARSKVDNARTVILKEDFSGAGDILMYENQWKITTSNFELSGPYRSVWVKYEGRWVIYHEEYSQTKRHRHHSY</sequence>
<dbReference type="AlphaFoldDB" id="A0AA36CP25"/>
<feature type="domain" description="DUF4440" evidence="2">
    <location>
        <begin position="28"/>
        <end position="132"/>
    </location>
</feature>
<protein>
    <recommendedName>
        <fullName evidence="2">DUF4440 domain-containing protein</fullName>
    </recommendedName>
</protein>
<dbReference type="EMBL" id="CATQJA010002592">
    <property type="protein sequence ID" value="CAJ0572165.1"/>
    <property type="molecule type" value="Genomic_DNA"/>
</dbReference>
<name>A0AA36CP25_9BILA</name>
<evidence type="ECO:0000256" key="1">
    <source>
        <dbReference type="SAM" id="SignalP"/>
    </source>
</evidence>
<evidence type="ECO:0000313" key="4">
    <source>
        <dbReference type="Proteomes" id="UP001177023"/>
    </source>
</evidence>
<comment type="caution">
    <text evidence="3">The sequence shown here is derived from an EMBL/GenBank/DDBJ whole genome shotgun (WGS) entry which is preliminary data.</text>
</comment>
<dbReference type="Pfam" id="PF14534">
    <property type="entry name" value="DUF4440"/>
    <property type="match status" value="1"/>
</dbReference>
<reference evidence="3" key="1">
    <citation type="submission" date="2023-06" db="EMBL/GenBank/DDBJ databases">
        <authorList>
            <person name="Delattre M."/>
        </authorList>
    </citation>
    <scope>NUCLEOTIDE SEQUENCE</scope>
    <source>
        <strain evidence="3">AF72</strain>
    </source>
</reference>
<dbReference type="InterPro" id="IPR032710">
    <property type="entry name" value="NTF2-like_dom_sf"/>
</dbReference>
<evidence type="ECO:0000313" key="3">
    <source>
        <dbReference type="EMBL" id="CAJ0572165.1"/>
    </source>
</evidence>
<feature type="chain" id="PRO_5041451186" description="DUF4440 domain-containing protein" evidence="1">
    <location>
        <begin position="17"/>
        <end position="148"/>
    </location>
</feature>
<keyword evidence="4" id="KW-1185">Reference proteome</keyword>
<feature type="signal peptide" evidence="1">
    <location>
        <begin position="1"/>
        <end position="16"/>
    </location>
</feature>
<dbReference type="InterPro" id="IPR027843">
    <property type="entry name" value="DUF4440"/>
</dbReference>
<dbReference type="Proteomes" id="UP001177023">
    <property type="component" value="Unassembled WGS sequence"/>
</dbReference>